<proteinExistence type="predicted"/>
<dbReference type="EMBL" id="LAZR01022601">
    <property type="protein sequence ID" value="KKL81298.1"/>
    <property type="molecule type" value="Genomic_DNA"/>
</dbReference>
<comment type="caution">
    <text evidence="1">The sequence shown here is derived from an EMBL/GenBank/DDBJ whole genome shotgun (WGS) entry which is preliminary data.</text>
</comment>
<organism evidence="1">
    <name type="scientific">marine sediment metagenome</name>
    <dbReference type="NCBI Taxonomy" id="412755"/>
    <lineage>
        <taxon>unclassified sequences</taxon>
        <taxon>metagenomes</taxon>
        <taxon>ecological metagenomes</taxon>
    </lineage>
</organism>
<reference evidence="1" key="1">
    <citation type="journal article" date="2015" name="Nature">
        <title>Complex archaea that bridge the gap between prokaryotes and eukaryotes.</title>
        <authorList>
            <person name="Spang A."/>
            <person name="Saw J.H."/>
            <person name="Jorgensen S.L."/>
            <person name="Zaremba-Niedzwiedzka K."/>
            <person name="Martijn J."/>
            <person name="Lind A.E."/>
            <person name="van Eijk R."/>
            <person name="Schleper C."/>
            <person name="Guy L."/>
            <person name="Ettema T.J."/>
        </authorList>
    </citation>
    <scope>NUCLEOTIDE SEQUENCE</scope>
</reference>
<evidence type="ECO:0000313" key="1">
    <source>
        <dbReference type="EMBL" id="KKL81298.1"/>
    </source>
</evidence>
<name>A0A0F9F4V8_9ZZZZ</name>
<dbReference type="AlphaFoldDB" id="A0A0F9F4V8"/>
<protein>
    <submittedName>
        <fullName evidence="1">Uncharacterized protein</fullName>
    </submittedName>
</protein>
<sequence length="217" mass="25120">MQKKYSKCNLYQVQKKLYDSLQKPDSVYYGLGTCGKLNPFAAKLYRAMFKDVEISQMEEWCMAHHEKRTVIGSREEGESVSSNKNTHAQQIRFDQEWERMYAYCKSVSGVDAIGLINDYSTNDTSNEAVKGGLYYYCRVERNKKHVYEFVYLVPVRWGIVGNRNEWFDDDGVVYDYPESKDGIGQTLGKDEIILVRNGVKTRMSGQKYDAMVKEGKI</sequence>
<accession>A0A0F9F4V8</accession>
<gene>
    <name evidence="1" type="ORF">LCGC14_1996130</name>
</gene>